<dbReference type="InterPro" id="IPR005552">
    <property type="entry name" value="Scramblase"/>
</dbReference>
<dbReference type="PANTHER" id="PTHR23248">
    <property type="entry name" value="PHOSPHOLIPID SCRAMBLASE-RELATED"/>
    <property type="match status" value="1"/>
</dbReference>
<protein>
    <submittedName>
        <fullName evidence="2">LURP-one-related family protein</fullName>
    </submittedName>
    <submittedName>
        <fullName evidence="3">Scramblase</fullName>
    </submittedName>
</protein>
<organism evidence="3 4">
    <name type="scientific">Corynebacterium macginleyi</name>
    <dbReference type="NCBI Taxonomy" id="38290"/>
    <lineage>
        <taxon>Bacteria</taxon>
        <taxon>Bacillati</taxon>
        <taxon>Actinomycetota</taxon>
        <taxon>Actinomycetes</taxon>
        <taxon>Mycobacteriales</taxon>
        <taxon>Corynebacteriaceae</taxon>
        <taxon>Corynebacterium</taxon>
    </lineage>
</organism>
<dbReference type="AlphaFoldDB" id="A0A3M0G6J5"/>
<evidence type="ECO:0000313" key="2">
    <source>
        <dbReference type="EMBL" id="MBM0242805.1"/>
    </source>
</evidence>
<dbReference type="Proteomes" id="UP000270649">
    <property type="component" value="Unassembled WGS sequence"/>
</dbReference>
<dbReference type="InterPro" id="IPR007612">
    <property type="entry name" value="LOR"/>
</dbReference>
<dbReference type="GO" id="GO:0005886">
    <property type="term" value="C:plasma membrane"/>
    <property type="evidence" value="ECO:0007669"/>
    <property type="project" value="TreeGrafter"/>
</dbReference>
<sequence>MMQKLFTLDELVISQTKSLLKDRFMISDVNGTPVGTIVQSTSLKDMMFKPSRSLEVALTDTEGNPQQTVMTISDPPNFLRDTYEVHLPGIEQPMAVITKRFSMFKTKMELTMEGFTNVEVHGDLWDWNLTITSQDRQLADVSNKWTGMGNYFMGKNTYLLQIAPDLNEQQHAAIIGAVMSMDMLRTKKKKNSS</sequence>
<dbReference type="RefSeq" id="WP_121912486.1">
    <property type="nucleotide sequence ID" value="NZ_CP068292.1"/>
</dbReference>
<evidence type="ECO:0000313" key="3">
    <source>
        <dbReference type="EMBL" id="RMB56709.1"/>
    </source>
</evidence>
<comment type="similarity">
    <text evidence="1">Belongs to the LOR family.</text>
</comment>
<reference evidence="2 5" key="2">
    <citation type="submission" date="2021-01" db="EMBL/GenBank/DDBJ databases">
        <title>Complete genome sequences of Corynebacterium macginleyi strains isolated from infectious keratitis.</title>
        <authorList>
            <person name="Sagerfors S."/>
            <person name="Poehlein A."/>
            <person name="Soderquist B."/>
            <person name="Bruggemann H."/>
        </authorList>
    </citation>
    <scope>NUCLEOTIDE SEQUENCE [LARGE SCALE GENOMIC DNA]</scope>
    <source>
        <strain evidence="2 5">12T220</strain>
    </source>
</reference>
<dbReference type="PANTHER" id="PTHR23248:SF9">
    <property type="entry name" value="PHOSPHOLIPID SCRAMBLASE"/>
    <property type="match status" value="1"/>
</dbReference>
<dbReference type="EMBL" id="REGC01000020">
    <property type="protein sequence ID" value="RMB56709.1"/>
    <property type="molecule type" value="Genomic_DNA"/>
</dbReference>
<name>A0A3M0G6J5_9CORY</name>
<dbReference type="Gene3D" id="2.40.160.200">
    <property type="entry name" value="LURP1-related"/>
    <property type="match status" value="1"/>
</dbReference>
<evidence type="ECO:0000313" key="5">
    <source>
        <dbReference type="Proteomes" id="UP001518680"/>
    </source>
</evidence>
<gene>
    <name evidence="3" type="ORF">D9543_10660</name>
    <name evidence="2" type="ORF">GWO63_000335</name>
</gene>
<proteinExistence type="inferred from homology"/>
<evidence type="ECO:0000313" key="4">
    <source>
        <dbReference type="Proteomes" id="UP000270649"/>
    </source>
</evidence>
<accession>A0A3M0G6J5</accession>
<dbReference type="InterPro" id="IPR025659">
    <property type="entry name" value="Tubby-like_C"/>
</dbReference>
<dbReference type="Proteomes" id="UP001518680">
    <property type="component" value="Unassembled WGS sequence"/>
</dbReference>
<dbReference type="GeneID" id="92745038"/>
<keyword evidence="5" id="KW-1185">Reference proteome</keyword>
<evidence type="ECO:0000256" key="1">
    <source>
        <dbReference type="ARBA" id="ARBA00005437"/>
    </source>
</evidence>
<dbReference type="EMBL" id="JAACBX020000001">
    <property type="protein sequence ID" value="MBM0242805.1"/>
    <property type="molecule type" value="Genomic_DNA"/>
</dbReference>
<dbReference type="SUPFAM" id="SSF54518">
    <property type="entry name" value="Tubby C-terminal domain-like"/>
    <property type="match status" value="1"/>
</dbReference>
<reference evidence="3 4" key="1">
    <citation type="submission" date="2018-10" db="EMBL/GenBank/DDBJ databases">
        <title>Corynebacterium macginleyi genome sequencing and assembly of the type strain and two clinical samples.</title>
        <authorList>
            <person name="Bernier A.-M."/>
            <person name="Bernard K."/>
        </authorList>
    </citation>
    <scope>NUCLEOTIDE SEQUENCE [LARGE SCALE GENOMIC DNA]</scope>
    <source>
        <strain evidence="3 4">NML 120205</strain>
    </source>
</reference>
<dbReference type="GO" id="GO:0017128">
    <property type="term" value="F:phospholipid scramblase activity"/>
    <property type="evidence" value="ECO:0007669"/>
    <property type="project" value="InterPro"/>
</dbReference>
<comment type="caution">
    <text evidence="3">The sequence shown here is derived from an EMBL/GenBank/DDBJ whole genome shotgun (WGS) entry which is preliminary data.</text>
</comment>
<dbReference type="Pfam" id="PF04525">
    <property type="entry name" value="LOR"/>
    <property type="match status" value="1"/>
</dbReference>
<dbReference type="InterPro" id="IPR038595">
    <property type="entry name" value="LOR_sf"/>
</dbReference>